<name>A0A344L2W3_9PSEU</name>
<keyword evidence="6" id="KW-1133">Transmembrane helix</keyword>
<evidence type="ECO:0000256" key="12">
    <source>
        <dbReference type="ARBA" id="ARBA00037859"/>
    </source>
</evidence>
<accession>A0A344L2W3</accession>
<evidence type="ECO:0000259" key="13">
    <source>
        <dbReference type="Pfam" id="PF01370"/>
    </source>
</evidence>
<gene>
    <name evidence="14" type="ORF">A4R43_07475</name>
</gene>
<evidence type="ECO:0000256" key="4">
    <source>
        <dbReference type="ARBA" id="ARBA00022793"/>
    </source>
</evidence>
<evidence type="ECO:0000256" key="1">
    <source>
        <dbReference type="ARBA" id="ARBA00001911"/>
    </source>
</evidence>
<keyword evidence="8" id="KW-0333">Golgi apparatus</keyword>
<dbReference type="PANTHER" id="PTHR43078">
    <property type="entry name" value="UDP-GLUCURONIC ACID DECARBOXYLASE-RELATED"/>
    <property type="match status" value="1"/>
</dbReference>
<evidence type="ECO:0000313" key="15">
    <source>
        <dbReference type="Proteomes" id="UP000250434"/>
    </source>
</evidence>
<dbReference type="RefSeq" id="WP_113691659.1">
    <property type="nucleotide sequence ID" value="NZ_CP015163.1"/>
</dbReference>
<dbReference type="PANTHER" id="PTHR43078:SF6">
    <property type="entry name" value="UDP-GLUCURONIC ACID DECARBOXYLASE 1"/>
    <property type="match status" value="1"/>
</dbReference>
<dbReference type="Pfam" id="PF01370">
    <property type="entry name" value="Epimerase"/>
    <property type="match status" value="1"/>
</dbReference>
<protein>
    <submittedName>
        <fullName evidence="14">Epimerase</fullName>
    </submittedName>
</protein>
<evidence type="ECO:0000256" key="11">
    <source>
        <dbReference type="ARBA" id="ARBA00023239"/>
    </source>
</evidence>
<evidence type="ECO:0000256" key="7">
    <source>
        <dbReference type="ARBA" id="ARBA00023027"/>
    </source>
</evidence>
<dbReference type="KEGG" id="aab:A4R43_07475"/>
<feature type="domain" description="NAD-dependent epimerase/dehydratase" evidence="13">
    <location>
        <begin position="9"/>
        <end position="244"/>
    </location>
</feature>
<evidence type="ECO:0000256" key="3">
    <source>
        <dbReference type="ARBA" id="ARBA00022692"/>
    </source>
</evidence>
<keyword evidence="11" id="KW-0456">Lyase</keyword>
<evidence type="ECO:0000256" key="10">
    <source>
        <dbReference type="ARBA" id="ARBA00023180"/>
    </source>
</evidence>
<proteinExistence type="predicted"/>
<dbReference type="EMBL" id="CP015163">
    <property type="protein sequence ID" value="AXB42387.1"/>
    <property type="molecule type" value="Genomic_DNA"/>
</dbReference>
<dbReference type="FunFam" id="3.40.50.720:FF:000065">
    <property type="entry name" value="UDP-glucuronic acid decarboxylase 1"/>
    <property type="match status" value="1"/>
</dbReference>
<comment type="subcellular location">
    <subcellularLocation>
        <location evidence="2">Golgi apparatus membrane</location>
        <topology evidence="2">Single-pass type II membrane protein</topology>
    </subcellularLocation>
    <subcellularLocation>
        <location evidence="12">Golgi apparatus</location>
        <location evidence="12">Golgi stack membrane</location>
    </subcellularLocation>
</comment>
<evidence type="ECO:0000256" key="5">
    <source>
        <dbReference type="ARBA" id="ARBA00022968"/>
    </source>
</evidence>
<dbReference type="AlphaFoldDB" id="A0A344L2W3"/>
<keyword evidence="9" id="KW-0472">Membrane</keyword>
<dbReference type="OrthoDB" id="9801785at2"/>
<dbReference type="Proteomes" id="UP000250434">
    <property type="component" value="Chromosome"/>
</dbReference>
<keyword evidence="4" id="KW-0210">Decarboxylase</keyword>
<dbReference type="InterPro" id="IPR036291">
    <property type="entry name" value="NAD(P)-bd_dom_sf"/>
</dbReference>
<dbReference type="SUPFAM" id="SSF51735">
    <property type="entry name" value="NAD(P)-binding Rossmann-fold domains"/>
    <property type="match status" value="1"/>
</dbReference>
<organism evidence="14 15">
    <name type="scientific">Amycolatopsis albispora</name>
    <dbReference type="NCBI Taxonomy" id="1804986"/>
    <lineage>
        <taxon>Bacteria</taxon>
        <taxon>Bacillati</taxon>
        <taxon>Actinomycetota</taxon>
        <taxon>Actinomycetes</taxon>
        <taxon>Pseudonocardiales</taxon>
        <taxon>Pseudonocardiaceae</taxon>
        <taxon>Amycolatopsis</taxon>
    </lineage>
</organism>
<evidence type="ECO:0000256" key="8">
    <source>
        <dbReference type="ARBA" id="ARBA00023034"/>
    </source>
</evidence>
<keyword evidence="3" id="KW-0812">Transmembrane</keyword>
<evidence type="ECO:0000256" key="6">
    <source>
        <dbReference type="ARBA" id="ARBA00022989"/>
    </source>
</evidence>
<keyword evidence="10" id="KW-0325">Glycoprotein</keyword>
<dbReference type="GO" id="GO:0042732">
    <property type="term" value="P:D-xylose metabolic process"/>
    <property type="evidence" value="ECO:0007669"/>
    <property type="project" value="InterPro"/>
</dbReference>
<dbReference type="GO" id="GO:0005737">
    <property type="term" value="C:cytoplasm"/>
    <property type="evidence" value="ECO:0007669"/>
    <property type="project" value="TreeGrafter"/>
</dbReference>
<evidence type="ECO:0000256" key="2">
    <source>
        <dbReference type="ARBA" id="ARBA00004323"/>
    </source>
</evidence>
<dbReference type="InterPro" id="IPR044516">
    <property type="entry name" value="UXS-like"/>
</dbReference>
<dbReference type="Gene3D" id="3.40.50.720">
    <property type="entry name" value="NAD(P)-binding Rossmann-like Domain"/>
    <property type="match status" value="1"/>
</dbReference>
<dbReference type="GO" id="GO:0048040">
    <property type="term" value="F:UDP-glucuronate decarboxylase activity"/>
    <property type="evidence" value="ECO:0007669"/>
    <property type="project" value="TreeGrafter"/>
</dbReference>
<reference evidence="14 15" key="1">
    <citation type="submission" date="2016-04" db="EMBL/GenBank/DDBJ databases">
        <title>Complete genome sequence and analysis of deep-sea sediment isolate, Amycolatopsis sp. WP1.</title>
        <authorList>
            <person name="Wang H."/>
            <person name="Chen S."/>
            <person name="Wu Q."/>
        </authorList>
    </citation>
    <scope>NUCLEOTIDE SEQUENCE [LARGE SCALE GENOMIC DNA]</scope>
    <source>
        <strain evidence="14 15">WP1</strain>
    </source>
</reference>
<keyword evidence="5" id="KW-0735">Signal-anchor</keyword>
<dbReference type="InterPro" id="IPR001509">
    <property type="entry name" value="Epimerase_deHydtase"/>
</dbReference>
<dbReference type="GO" id="GO:0070403">
    <property type="term" value="F:NAD+ binding"/>
    <property type="evidence" value="ECO:0007669"/>
    <property type="project" value="InterPro"/>
</dbReference>
<evidence type="ECO:0000256" key="9">
    <source>
        <dbReference type="ARBA" id="ARBA00023136"/>
    </source>
</evidence>
<comment type="cofactor">
    <cofactor evidence="1">
        <name>NAD(+)</name>
        <dbReference type="ChEBI" id="CHEBI:57540"/>
    </cofactor>
</comment>
<evidence type="ECO:0000313" key="14">
    <source>
        <dbReference type="EMBL" id="AXB42387.1"/>
    </source>
</evidence>
<sequence length="328" mass="35638">MDWNFTRAVVTGGAGFVGSHLCERLLSLGTQVVCVDNFTTGDRENLWELLKTPGFSLLEADVTRWPSEPPGPIDLVLHLACPASPRDYLRLPFETLAAGSAGTAWALDLARRHHARFLLASTSEVYGDPEQHPQREDYWGNVNPIGPRSVYDEAKRYAEAYTAAARREWEADVTIARIFNTYGPRMRADDGRMIPAFIGQALRGEPLTVAGSGTQTRSICYVDDTVSGLLALAAGAHSGPVNIGNPHELTVLAIAEEIRRLTGSESPIARIAAAEDDPRRRCPDIGLARAALGWAPEIGPAEGLARTIDWFAARTSPARETEKIGGNR</sequence>
<keyword evidence="7" id="KW-0520">NAD</keyword>
<keyword evidence="15" id="KW-1185">Reference proteome</keyword>